<keyword evidence="5" id="KW-1185">Reference proteome</keyword>
<proteinExistence type="predicted"/>
<dbReference type="PANTHER" id="PTHR43861">
    <property type="entry name" value="TRANS-ACONITATE 2-METHYLTRANSFERASE-RELATED"/>
    <property type="match status" value="1"/>
</dbReference>
<dbReference type="GO" id="GO:0008168">
    <property type="term" value="F:methyltransferase activity"/>
    <property type="evidence" value="ECO:0007669"/>
    <property type="project" value="UniProtKB-KW"/>
</dbReference>
<dbReference type="Pfam" id="PF13649">
    <property type="entry name" value="Methyltransf_25"/>
    <property type="match status" value="1"/>
</dbReference>
<accession>A0ABT3R7U7</accession>
<dbReference type="SUPFAM" id="SSF53335">
    <property type="entry name" value="S-adenosyl-L-methionine-dependent methyltransferases"/>
    <property type="match status" value="1"/>
</dbReference>
<dbReference type="RefSeq" id="WP_265966230.1">
    <property type="nucleotide sequence ID" value="NZ_JAPEVI010000003.1"/>
</dbReference>
<reference evidence="4 5" key="1">
    <citation type="journal article" date="2016" name="Int. J. Syst. Evol. Microbiol.">
        <title>Labrenzia salina sp. nov., isolated from the rhizosphere of the halophyte Arthrocnemum macrostachyum.</title>
        <authorList>
            <person name="Camacho M."/>
            <person name="Redondo-Gomez S."/>
            <person name="Rodriguez-Llorente I."/>
            <person name="Rohde M."/>
            <person name="Sproer C."/>
            <person name="Schumann P."/>
            <person name="Klenk H.P."/>
            <person name="Montero-Calasanz M.D.C."/>
        </authorList>
    </citation>
    <scope>NUCLEOTIDE SEQUENCE [LARGE SCALE GENOMIC DNA]</scope>
    <source>
        <strain evidence="4 5">DSM 29163</strain>
    </source>
</reference>
<sequence>MQSVREHYEQFLAKNYTWMVGQSIEDKSEEQLELLKIAGISAPGVAVDLGCGPGYQSLALLDLGARHVHAIDFNQSLLEYLGQQTRGLQVDLHNADIVDFHHILHGPVDTVVCMGDTLTHLASLEDVESLISNIAAMLSTTGRVVISWRDLTRTPSGLDRFIQVRASDDKIMLCFLEDQGDRVLVHDLLHVRTPQGWTLEKSAYPKLKIPVEWLHASLSNAGLEILHSDVHGGMTVTTAGR</sequence>
<gene>
    <name evidence="4" type="ORF">ON753_23940</name>
</gene>
<keyword evidence="1 4" id="KW-0489">Methyltransferase</keyword>
<protein>
    <submittedName>
        <fullName evidence="4">Class I SAM-dependent methyltransferase</fullName>
    </submittedName>
</protein>
<organism evidence="4 5">
    <name type="scientific">Roseibium salinum</name>
    <dbReference type="NCBI Taxonomy" id="1604349"/>
    <lineage>
        <taxon>Bacteria</taxon>
        <taxon>Pseudomonadati</taxon>
        <taxon>Pseudomonadota</taxon>
        <taxon>Alphaproteobacteria</taxon>
        <taxon>Hyphomicrobiales</taxon>
        <taxon>Stappiaceae</taxon>
        <taxon>Roseibium</taxon>
    </lineage>
</organism>
<dbReference type="GO" id="GO:0032259">
    <property type="term" value="P:methylation"/>
    <property type="evidence" value="ECO:0007669"/>
    <property type="project" value="UniProtKB-KW"/>
</dbReference>
<dbReference type="EMBL" id="JAPEVI010000003">
    <property type="protein sequence ID" value="MCX2725370.1"/>
    <property type="molecule type" value="Genomic_DNA"/>
</dbReference>
<dbReference type="CDD" id="cd02440">
    <property type="entry name" value="AdoMet_MTases"/>
    <property type="match status" value="1"/>
</dbReference>
<evidence type="ECO:0000259" key="3">
    <source>
        <dbReference type="Pfam" id="PF13649"/>
    </source>
</evidence>
<name>A0ABT3R7U7_9HYPH</name>
<evidence type="ECO:0000256" key="1">
    <source>
        <dbReference type="ARBA" id="ARBA00022603"/>
    </source>
</evidence>
<dbReference type="Proteomes" id="UP001300261">
    <property type="component" value="Unassembled WGS sequence"/>
</dbReference>
<evidence type="ECO:0000256" key="2">
    <source>
        <dbReference type="ARBA" id="ARBA00022679"/>
    </source>
</evidence>
<dbReference type="Gene3D" id="3.40.50.150">
    <property type="entry name" value="Vaccinia Virus protein VP39"/>
    <property type="match status" value="1"/>
</dbReference>
<feature type="domain" description="Methyltransferase" evidence="3">
    <location>
        <begin position="47"/>
        <end position="142"/>
    </location>
</feature>
<comment type="caution">
    <text evidence="4">The sequence shown here is derived from an EMBL/GenBank/DDBJ whole genome shotgun (WGS) entry which is preliminary data.</text>
</comment>
<dbReference type="InterPro" id="IPR041698">
    <property type="entry name" value="Methyltransf_25"/>
</dbReference>
<evidence type="ECO:0000313" key="5">
    <source>
        <dbReference type="Proteomes" id="UP001300261"/>
    </source>
</evidence>
<evidence type="ECO:0000313" key="4">
    <source>
        <dbReference type="EMBL" id="MCX2725370.1"/>
    </source>
</evidence>
<dbReference type="PANTHER" id="PTHR43861:SF1">
    <property type="entry name" value="TRANS-ACONITATE 2-METHYLTRANSFERASE"/>
    <property type="match status" value="1"/>
</dbReference>
<dbReference type="InterPro" id="IPR029063">
    <property type="entry name" value="SAM-dependent_MTases_sf"/>
</dbReference>
<keyword evidence="2" id="KW-0808">Transferase</keyword>